<evidence type="ECO:0000313" key="5">
    <source>
        <dbReference type="Proteomes" id="UP000249619"/>
    </source>
</evidence>
<dbReference type="Pfam" id="PF05764">
    <property type="entry name" value="YL1"/>
    <property type="match status" value="1"/>
</dbReference>
<name>A0A364MXK3_STELY</name>
<dbReference type="PANTHER" id="PTHR13275:SF4">
    <property type="entry name" value="VACUOLAR PROTEIN SORTING-ASSOCIATED PROTEIN 72 HOMOLOG"/>
    <property type="match status" value="1"/>
</dbReference>
<feature type="region of interest" description="Disordered" evidence="2">
    <location>
        <begin position="427"/>
        <end position="481"/>
    </location>
</feature>
<protein>
    <submittedName>
        <fullName evidence="4">Yl1-domain-containing protein</fullName>
    </submittedName>
</protein>
<dbReference type="InterPro" id="IPR013272">
    <property type="entry name" value="Vps72/YL1_C"/>
</dbReference>
<feature type="compositionally biased region" description="Low complexity" evidence="2">
    <location>
        <begin position="690"/>
        <end position="704"/>
    </location>
</feature>
<keyword evidence="5" id="KW-1185">Reference proteome</keyword>
<comment type="caution">
    <text evidence="4">The sequence shown here is derived from an EMBL/GenBank/DDBJ whole genome shotgun (WGS) entry which is preliminary data.</text>
</comment>
<dbReference type="Proteomes" id="UP000249619">
    <property type="component" value="Unassembled WGS sequence"/>
</dbReference>
<reference evidence="5" key="1">
    <citation type="submission" date="2018-05" db="EMBL/GenBank/DDBJ databases">
        <title>Draft genome sequence of Stemphylium lycopersici strain CIDEFI 213.</title>
        <authorList>
            <person name="Medina R."/>
            <person name="Franco M.E.E."/>
            <person name="Lucentini C.G."/>
            <person name="Saparrat M.C.N."/>
            <person name="Balatti P.A."/>
        </authorList>
    </citation>
    <scope>NUCLEOTIDE SEQUENCE [LARGE SCALE GENOMIC DNA]</scope>
    <source>
        <strain evidence="5">CIDEFI 213</strain>
    </source>
</reference>
<accession>A0A364MXK3</accession>
<comment type="similarity">
    <text evidence="1">Belongs to the VPS72/YL1 family.</text>
</comment>
<dbReference type="EMBL" id="QGDH01000115">
    <property type="protein sequence ID" value="RAR06444.1"/>
    <property type="molecule type" value="Genomic_DNA"/>
</dbReference>
<feature type="region of interest" description="Disordered" evidence="2">
    <location>
        <begin position="676"/>
        <end position="757"/>
    </location>
</feature>
<dbReference type="Pfam" id="PF08265">
    <property type="entry name" value="YL1_C"/>
    <property type="match status" value="1"/>
</dbReference>
<dbReference type="GO" id="GO:0005634">
    <property type="term" value="C:nucleus"/>
    <property type="evidence" value="ECO:0007669"/>
    <property type="project" value="TreeGrafter"/>
</dbReference>
<dbReference type="InterPro" id="IPR046757">
    <property type="entry name" value="YL1_N"/>
</dbReference>
<dbReference type="STRING" id="183478.A0A364MXK3"/>
<proteinExistence type="inferred from homology"/>
<feature type="compositionally biased region" description="Basic and acidic residues" evidence="2">
    <location>
        <begin position="110"/>
        <end position="120"/>
    </location>
</feature>
<feature type="compositionally biased region" description="Polar residues" evidence="2">
    <location>
        <begin position="346"/>
        <end position="355"/>
    </location>
</feature>
<sequence length="757" mass="82720">MSVDPPEMVMEDAPPSDRHDQSSASDDESEEEAPAELMVTSRARRSNAGNRMSTLLAKSAEEEEWGEEWEEAPNEEEFQGDDVNEQEDYNMDSSSSEEDDGGADDDDAGEKELRKAERQERNKKRKATTNPFTARVVAAARKKVKLDVPRTQSPSLAPPRPKKKSERASWLPTEEDGPVRMSNRKQTMANKDATLAKLKEKDRRRDDTLAMMKAAEARKLKSKEKPLTQAERLAEAARNERINKKTLHRWEEAEEARAAERQAKIDALKNRQIDGPFYRYYSGPGIWVDEKLKYTGKDAPTLEQLEEKLNKEAVATDAPSAQPESVVEQAEVSTQQPIQPPESHVDQSQPASGTLAQMEPSIRSSLMPTIPATRPSQQDSSQLPWTTAASQGGDVFMGSHGMSMSSSVMFAPPSQDSFLFGIDQYAQSQQSQPNPGDIPPNPFTQASPFQQQYTASQSPFSQPPHPPLNGPLIPQQNGNSAIGPQALLTQFQNPSLPPAPPRRKVIRRALRNLLILSNFPNLEAPAPTSSRARTAASVLKEKDRSALVQLYTALFDWTPLEATNYIQQTLVAPPKPPRKNAAPKAEPEIVLKPGQKLCPITNTIARYRDPETGIAYRDARAFGVLRGVVGGGFIWSGDLGCYVGGRAKPLESMGGKGFLGMPPAKNVPRRFWEMSSPRANKKSMPPPPTQSLVPPQTPTPTAQGAGVGVGGEQMKIQTPTQEQIQGGNEGAAVATAAPPMGGQQSPVPVRAETNATS</sequence>
<dbReference type="SMART" id="SM00993">
    <property type="entry name" value="YL1_C"/>
    <property type="match status" value="1"/>
</dbReference>
<organism evidence="4 5">
    <name type="scientific">Stemphylium lycopersici</name>
    <name type="common">Tomato gray leaf spot disease fungus</name>
    <name type="synonym">Thyrospora lycopersici</name>
    <dbReference type="NCBI Taxonomy" id="183478"/>
    <lineage>
        <taxon>Eukaryota</taxon>
        <taxon>Fungi</taxon>
        <taxon>Dikarya</taxon>
        <taxon>Ascomycota</taxon>
        <taxon>Pezizomycotina</taxon>
        <taxon>Dothideomycetes</taxon>
        <taxon>Pleosporomycetidae</taxon>
        <taxon>Pleosporales</taxon>
        <taxon>Pleosporineae</taxon>
        <taxon>Pleosporaceae</taxon>
        <taxon>Stemphylium</taxon>
    </lineage>
</organism>
<dbReference type="PANTHER" id="PTHR13275">
    <property type="entry name" value="YL-1 PROTEIN TRANSCRIPTION FACTOR-LIKE 1"/>
    <property type="match status" value="1"/>
</dbReference>
<evidence type="ECO:0000256" key="2">
    <source>
        <dbReference type="SAM" id="MobiDB-lite"/>
    </source>
</evidence>
<feature type="region of interest" description="Disordered" evidence="2">
    <location>
        <begin position="308"/>
        <end position="392"/>
    </location>
</feature>
<feature type="domain" description="Vps72/YL1 C-terminal" evidence="3">
    <location>
        <begin position="596"/>
        <end position="625"/>
    </location>
</feature>
<feature type="compositionally biased region" description="Acidic residues" evidence="2">
    <location>
        <begin position="25"/>
        <end position="34"/>
    </location>
</feature>
<evidence type="ECO:0000313" key="4">
    <source>
        <dbReference type="EMBL" id="RAR06444.1"/>
    </source>
</evidence>
<feature type="compositionally biased region" description="Polar residues" evidence="2">
    <location>
        <begin position="443"/>
        <end position="455"/>
    </location>
</feature>
<feature type="region of interest" description="Disordered" evidence="2">
    <location>
        <begin position="1"/>
        <end position="206"/>
    </location>
</feature>
<feature type="compositionally biased region" description="Basic and acidic residues" evidence="2">
    <location>
        <begin position="197"/>
        <end position="206"/>
    </location>
</feature>
<feature type="compositionally biased region" description="Polar residues" evidence="2">
    <location>
        <begin position="715"/>
        <end position="726"/>
    </location>
</feature>
<dbReference type="AlphaFoldDB" id="A0A364MXK3"/>
<feature type="compositionally biased region" description="Polar residues" evidence="2">
    <location>
        <begin position="374"/>
        <end position="390"/>
    </location>
</feature>
<gene>
    <name evidence="4" type="ORF">DDE83_006930</name>
</gene>
<dbReference type="OrthoDB" id="3942062at2759"/>
<feature type="compositionally biased region" description="Acidic residues" evidence="2">
    <location>
        <begin position="61"/>
        <end position="109"/>
    </location>
</feature>
<evidence type="ECO:0000259" key="3">
    <source>
        <dbReference type="SMART" id="SM00993"/>
    </source>
</evidence>
<evidence type="ECO:0000256" key="1">
    <source>
        <dbReference type="ARBA" id="ARBA00006832"/>
    </source>
</evidence>